<feature type="signal peptide" evidence="1">
    <location>
        <begin position="1"/>
        <end position="22"/>
    </location>
</feature>
<feature type="chain" id="PRO_5032282216" evidence="1">
    <location>
        <begin position="23"/>
        <end position="247"/>
    </location>
</feature>
<accession>A0A840FIX6</accession>
<comment type="caution">
    <text evidence="2">The sequence shown here is derived from an EMBL/GenBank/DDBJ whole genome shotgun (WGS) entry which is preliminary data.</text>
</comment>
<evidence type="ECO:0000313" key="3">
    <source>
        <dbReference type="Proteomes" id="UP000529795"/>
    </source>
</evidence>
<name>A0A840FIX6_9SPHN</name>
<protein>
    <submittedName>
        <fullName evidence="2">Uncharacterized protein (TIGR02001 family)</fullName>
    </submittedName>
</protein>
<dbReference type="InterPro" id="IPR010239">
    <property type="entry name" value="CHP02001"/>
</dbReference>
<dbReference type="EMBL" id="JACIEV010000003">
    <property type="protein sequence ID" value="MBB4153295.1"/>
    <property type="molecule type" value="Genomic_DNA"/>
</dbReference>
<sequence>MRRAAPVMVALSFVGAAAPAVAQMSVDGRVEVTTDDRRRGISWSDGKPTAAAGLTLGLPAGFDIGARVSGTRGDPRHGDSDVVIDPTLGYRRELGGGFRVDAFAQGHIFAGGAGGLSYGEGGVDVGFLLGPAELIGEARYAPDQAAIGGDNLYLGARTRVGVPATPFTVTASIGRSSGSVDDPIRAARLRPDGRYANWSLGVERVTGPITLTVEYTGTDIGDAVSVSPFANRRDSGDRLAARAAFSF</sequence>
<dbReference type="AlphaFoldDB" id="A0A840FIX6"/>
<proteinExistence type="predicted"/>
<keyword evidence="3" id="KW-1185">Reference proteome</keyword>
<evidence type="ECO:0000313" key="2">
    <source>
        <dbReference type="EMBL" id="MBB4153295.1"/>
    </source>
</evidence>
<dbReference type="NCBIfam" id="TIGR02001">
    <property type="entry name" value="gcw_chp"/>
    <property type="match status" value="1"/>
</dbReference>
<evidence type="ECO:0000256" key="1">
    <source>
        <dbReference type="SAM" id="SignalP"/>
    </source>
</evidence>
<gene>
    <name evidence="2" type="ORF">GGQ80_001197</name>
</gene>
<dbReference type="RefSeq" id="WP_221364219.1">
    <property type="nucleotide sequence ID" value="NZ_JACIEV010000003.1"/>
</dbReference>
<reference evidence="2 3" key="1">
    <citation type="submission" date="2020-08" db="EMBL/GenBank/DDBJ databases">
        <title>Genomic Encyclopedia of Type Strains, Phase IV (KMG-IV): sequencing the most valuable type-strain genomes for metagenomic binning, comparative biology and taxonomic classification.</title>
        <authorList>
            <person name="Goeker M."/>
        </authorList>
    </citation>
    <scope>NUCLEOTIDE SEQUENCE [LARGE SCALE GENOMIC DNA]</scope>
    <source>
        <strain evidence="2 3">YC6723</strain>
    </source>
</reference>
<keyword evidence="1" id="KW-0732">Signal</keyword>
<organism evidence="2 3">
    <name type="scientific">Sphingomonas jinjuensis</name>
    <dbReference type="NCBI Taxonomy" id="535907"/>
    <lineage>
        <taxon>Bacteria</taxon>
        <taxon>Pseudomonadati</taxon>
        <taxon>Pseudomonadota</taxon>
        <taxon>Alphaproteobacteria</taxon>
        <taxon>Sphingomonadales</taxon>
        <taxon>Sphingomonadaceae</taxon>
        <taxon>Sphingomonas</taxon>
    </lineage>
</organism>
<dbReference type="Pfam" id="PF09694">
    <property type="entry name" value="Gcw_chp"/>
    <property type="match status" value="1"/>
</dbReference>
<dbReference type="Proteomes" id="UP000529795">
    <property type="component" value="Unassembled WGS sequence"/>
</dbReference>